<accession>A0ABU6YQJ7</accession>
<dbReference type="Proteomes" id="UP001341840">
    <property type="component" value="Unassembled WGS sequence"/>
</dbReference>
<sequence>MLTKVQCQPWISVEIVALNVGSTDWCYTARGGCAKKVGPEEGSSSDTKHCNKDNGERTERYKVEAIAHDNTGCINLLMWDREAKKLCGKPAKEVKKEKVRPHTEKI</sequence>
<comment type="caution">
    <text evidence="2">The sequence shown here is derived from an EMBL/GenBank/DDBJ whole genome shotgun (WGS) entry which is preliminary data.</text>
</comment>
<organism evidence="2 3">
    <name type="scientific">Stylosanthes scabra</name>
    <dbReference type="NCBI Taxonomy" id="79078"/>
    <lineage>
        <taxon>Eukaryota</taxon>
        <taxon>Viridiplantae</taxon>
        <taxon>Streptophyta</taxon>
        <taxon>Embryophyta</taxon>
        <taxon>Tracheophyta</taxon>
        <taxon>Spermatophyta</taxon>
        <taxon>Magnoliopsida</taxon>
        <taxon>eudicotyledons</taxon>
        <taxon>Gunneridae</taxon>
        <taxon>Pentapetalae</taxon>
        <taxon>rosids</taxon>
        <taxon>fabids</taxon>
        <taxon>Fabales</taxon>
        <taxon>Fabaceae</taxon>
        <taxon>Papilionoideae</taxon>
        <taxon>50 kb inversion clade</taxon>
        <taxon>dalbergioids sensu lato</taxon>
        <taxon>Dalbergieae</taxon>
        <taxon>Pterocarpus clade</taxon>
        <taxon>Stylosanthes</taxon>
    </lineage>
</organism>
<dbReference type="Gene3D" id="2.40.50.140">
    <property type="entry name" value="Nucleic acid-binding proteins"/>
    <property type="match status" value="1"/>
</dbReference>
<proteinExistence type="predicted"/>
<name>A0ABU6YQJ7_9FABA</name>
<evidence type="ECO:0000259" key="1">
    <source>
        <dbReference type="Pfam" id="PF08646"/>
    </source>
</evidence>
<evidence type="ECO:0000313" key="2">
    <source>
        <dbReference type="EMBL" id="MED6211188.1"/>
    </source>
</evidence>
<dbReference type="Pfam" id="PF08646">
    <property type="entry name" value="Rep_fac-A_C"/>
    <property type="match status" value="1"/>
</dbReference>
<reference evidence="2 3" key="1">
    <citation type="journal article" date="2023" name="Plants (Basel)">
        <title>Bridging the Gap: Combining Genomics and Transcriptomics Approaches to Understand Stylosanthes scabra, an Orphan Legume from the Brazilian Caatinga.</title>
        <authorList>
            <person name="Ferreira-Neto J.R.C."/>
            <person name="da Silva M.D."/>
            <person name="Binneck E."/>
            <person name="de Melo N.F."/>
            <person name="da Silva R.H."/>
            <person name="de Melo A.L.T.M."/>
            <person name="Pandolfi V."/>
            <person name="Bustamante F.O."/>
            <person name="Brasileiro-Vidal A.C."/>
            <person name="Benko-Iseppon A.M."/>
        </authorList>
    </citation>
    <scope>NUCLEOTIDE SEQUENCE [LARGE SCALE GENOMIC DNA]</scope>
    <source>
        <tissue evidence="2">Leaves</tissue>
    </source>
</reference>
<evidence type="ECO:0000313" key="3">
    <source>
        <dbReference type="Proteomes" id="UP001341840"/>
    </source>
</evidence>
<dbReference type="EMBL" id="JASCZI010242477">
    <property type="protein sequence ID" value="MED6211188.1"/>
    <property type="molecule type" value="Genomic_DNA"/>
</dbReference>
<feature type="domain" description="Replication factor A C-terminal" evidence="1">
    <location>
        <begin position="10"/>
        <end position="98"/>
    </location>
</feature>
<dbReference type="InterPro" id="IPR012340">
    <property type="entry name" value="NA-bd_OB-fold"/>
</dbReference>
<protein>
    <recommendedName>
        <fullName evidence="1">Replication factor A C-terminal domain-containing protein</fullName>
    </recommendedName>
</protein>
<dbReference type="SUPFAM" id="SSF50249">
    <property type="entry name" value="Nucleic acid-binding proteins"/>
    <property type="match status" value="1"/>
</dbReference>
<dbReference type="InterPro" id="IPR013955">
    <property type="entry name" value="Rep_factor-A_C"/>
</dbReference>
<keyword evidence="3" id="KW-1185">Reference proteome</keyword>
<gene>
    <name evidence="2" type="ORF">PIB30_071319</name>
</gene>